<dbReference type="AlphaFoldDB" id="A0A388TB43"/>
<keyword evidence="1" id="KW-0732">Signal</keyword>
<evidence type="ECO:0008006" key="4">
    <source>
        <dbReference type="Google" id="ProtNLM"/>
    </source>
</evidence>
<evidence type="ECO:0000313" key="2">
    <source>
        <dbReference type="EMBL" id="GBR73572.1"/>
    </source>
</evidence>
<proteinExistence type="predicted"/>
<comment type="caution">
    <text evidence="2">The sequence shown here is derived from an EMBL/GenBank/DDBJ whole genome shotgun (WGS) entry which is preliminary data.</text>
</comment>
<dbReference type="EMBL" id="BGZN01000013">
    <property type="protein sequence ID" value="GBR73572.1"/>
    <property type="molecule type" value="Genomic_DNA"/>
</dbReference>
<feature type="chain" id="PRO_5017359924" description="PepSY domain-containing protein" evidence="1">
    <location>
        <begin position="20"/>
        <end position="191"/>
    </location>
</feature>
<feature type="signal peptide" evidence="1">
    <location>
        <begin position="1"/>
        <end position="19"/>
    </location>
</feature>
<organism evidence="2 3">
    <name type="scientific">Termititenax aidoneus</name>
    <dbReference type="NCBI Taxonomy" id="2218524"/>
    <lineage>
        <taxon>Bacteria</taxon>
        <taxon>Bacillati</taxon>
        <taxon>Candidatus Margulisiibacteriota</taxon>
        <taxon>Candidatus Termititenacia</taxon>
        <taxon>Candidatus Termititenacales</taxon>
        <taxon>Candidatus Termititenacaceae</taxon>
        <taxon>Candidatus Termititenax</taxon>
    </lineage>
</organism>
<name>A0A388TB43_TERA1</name>
<gene>
    <name evidence="2" type="ORF">NO1_0922</name>
</gene>
<dbReference type="Proteomes" id="UP000269352">
    <property type="component" value="Unassembled WGS sequence"/>
</dbReference>
<sequence>MLKKRILAAALLLSCALFLNGCKVMTAIRNALRFGEVTEFNYGVSALQYLPDIDQRAKVWRRDAYLFAISEAEIDASGNSNKWAYLFYSPGSGKSIIYTYDSGYIAQKETVLSPLNPVLNLKIDTPTALRKATEAARAFIEESGTVTRVISLIGPPYDTRQKTSKWQVIFYGSNKKYAVVLDAETGQALSK</sequence>
<keyword evidence="3" id="KW-1185">Reference proteome</keyword>
<protein>
    <recommendedName>
        <fullName evidence="4">PepSY domain-containing protein</fullName>
    </recommendedName>
</protein>
<accession>A0A388TB43</accession>
<reference evidence="2 3" key="1">
    <citation type="journal article" date="2019" name="ISME J.">
        <title>Genome analyses of uncultured TG2/ZB3 bacteria in 'Margulisbacteria' specifically attached to ectosymbiotic spirochetes of protists in the termite gut.</title>
        <authorList>
            <person name="Utami Y.D."/>
            <person name="Kuwahara H."/>
            <person name="Igai K."/>
            <person name="Murakami T."/>
            <person name="Sugaya K."/>
            <person name="Morikawa T."/>
            <person name="Nagura Y."/>
            <person name="Yuki M."/>
            <person name="Deevong P."/>
            <person name="Inoue T."/>
            <person name="Kihara K."/>
            <person name="Lo N."/>
            <person name="Yamada A."/>
            <person name="Ohkuma M."/>
            <person name="Hongoh Y."/>
        </authorList>
    </citation>
    <scope>NUCLEOTIDE SEQUENCE [LARGE SCALE GENOMIC DNA]</scope>
    <source>
        <strain evidence="2">NkOx7-01</strain>
    </source>
</reference>
<evidence type="ECO:0000256" key="1">
    <source>
        <dbReference type="SAM" id="SignalP"/>
    </source>
</evidence>
<evidence type="ECO:0000313" key="3">
    <source>
        <dbReference type="Proteomes" id="UP000269352"/>
    </source>
</evidence>